<dbReference type="PRINTS" id="PR00463">
    <property type="entry name" value="EP450I"/>
</dbReference>
<dbReference type="PANTHER" id="PTHR24305">
    <property type="entry name" value="CYTOCHROME P450"/>
    <property type="match status" value="1"/>
</dbReference>
<proteinExistence type="inferred from homology"/>
<dbReference type="EMBL" id="JAPDRL010000014">
    <property type="protein sequence ID" value="KAJ9667142.1"/>
    <property type="molecule type" value="Genomic_DNA"/>
</dbReference>
<dbReference type="InterPro" id="IPR002401">
    <property type="entry name" value="Cyt_P450_E_grp-I"/>
</dbReference>
<keyword evidence="4 5" id="KW-0408">Iron</keyword>
<keyword evidence="7" id="KW-1185">Reference proteome</keyword>
<evidence type="ECO:0000313" key="7">
    <source>
        <dbReference type="Proteomes" id="UP001172684"/>
    </source>
</evidence>
<dbReference type="PROSITE" id="PS00086">
    <property type="entry name" value="CYTOCHROME_P450"/>
    <property type="match status" value="1"/>
</dbReference>
<evidence type="ECO:0000256" key="4">
    <source>
        <dbReference type="ARBA" id="ARBA00023004"/>
    </source>
</evidence>
<evidence type="ECO:0000256" key="5">
    <source>
        <dbReference type="RuleBase" id="RU000461"/>
    </source>
</evidence>
<accession>A0ABQ9NXM6</accession>
<protein>
    <recommendedName>
        <fullName evidence="8">Cytochrome P450</fullName>
    </recommendedName>
</protein>
<comment type="caution">
    <text evidence="6">The sequence shown here is derived from an EMBL/GenBank/DDBJ whole genome shotgun (WGS) entry which is preliminary data.</text>
</comment>
<comment type="similarity">
    <text evidence="2 5">Belongs to the cytochrome P450 family.</text>
</comment>
<keyword evidence="3 5" id="KW-0479">Metal-binding</keyword>
<gene>
    <name evidence="6" type="ORF">H2201_002662</name>
</gene>
<dbReference type="Proteomes" id="UP001172684">
    <property type="component" value="Unassembled WGS sequence"/>
</dbReference>
<keyword evidence="5" id="KW-0349">Heme</keyword>
<dbReference type="PANTHER" id="PTHR24305:SF166">
    <property type="entry name" value="CYTOCHROME P450 12A4, MITOCHONDRIAL-RELATED"/>
    <property type="match status" value="1"/>
</dbReference>
<evidence type="ECO:0000256" key="3">
    <source>
        <dbReference type="ARBA" id="ARBA00022723"/>
    </source>
</evidence>
<comment type="cofactor">
    <cofactor evidence="1">
        <name>heme</name>
        <dbReference type="ChEBI" id="CHEBI:30413"/>
    </cofactor>
</comment>
<evidence type="ECO:0000313" key="6">
    <source>
        <dbReference type="EMBL" id="KAJ9667142.1"/>
    </source>
</evidence>
<sequence>MSFQPVIRKKVNLVCGQLSRCMDRSEVLDLVNVWSAFAGDVITEYAFGFCYNHLESPGCKENFHAAFMAVSEFGHVALQFPWIHPVLNMLPDSINERMNPPLSIILKLQRDLRTIILRIASEKGQAYKQQSHPTIFHEVLRSDLPPQEKALRRLGDEAQTIIGAGLETTAWTLSTACFHIINQPRVYEKLRDELCKAIPDPSAPADWLQLENLPYLKACIREEFHFNGYMIPLDTPVSRDFLHVHSNERIFPDSTTYTPERWLGDPKGPDGVKQLSQYMVAFGRGARMCLGMQMAYCELYLVVASLKRKFEFELYETDRSL</sequence>
<dbReference type="CDD" id="cd11062">
    <property type="entry name" value="CYP58-like"/>
    <property type="match status" value="1"/>
</dbReference>
<reference evidence="6" key="1">
    <citation type="submission" date="2022-10" db="EMBL/GenBank/DDBJ databases">
        <title>Culturing micro-colonial fungi from biological soil crusts in the Mojave desert and describing Neophaeococcomyces mojavensis, and introducing the new genera and species Taxawa tesnikishii.</title>
        <authorList>
            <person name="Kurbessoian T."/>
            <person name="Stajich J.E."/>
        </authorList>
    </citation>
    <scope>NUCLEOTIDE SEQUENCE</scope>
    <source>
        <strain evidence="6">TK_1</strain>
    </source>
</reference>
<dbReference type="InterPro" id="IPR050121">
    <property type="entry name" value="Cytochrome_P450_monoxygenase"/>
</dbReference>
<dbReference type="Pfam" id="PF00067">
    <property type="entry name" value="p450"/>
    <property type="match status" value="1"/>
</dbReference>
<name>A0ABQ9NXM6_9PEZI</name>
<keyword evidence="5" id="KW-0503">Monooxygenase</keyword>
<dbReference type="Gene3D" id="1.10.630.10">
    <property type="entry name" value="Cytochrome P450"/>
    <property type="match status" value="1"/>
</dbReference>
<dbReference type="InterPro" id="IPR017972">
    <property type="entry name" value="Cyt_P450_CS"/>
</dbReference>
<dbReference type="SUPFAM" id="SSF48264">
    <property type="entry name" value="Cytochrome P450"/>
    <property type="match status" value="1"/>
</dbReference>
<evidence type="ECO:0000256" key="1">
    <source>
        <dbReference type="ARBA" id="ARBA00001971"/>
    </source>
</evidence>
<dbReference type="InterPro" id="IPR036396">
    <property type="entry name" value="Cyt_P450_sf"/>
</dbReference>
<evidence type="ECO:0008006" key="8">
    <source>
        <dbReference type="Google" id="ProtNLM"/>
    </source>
</evidence>
<evidence type="ECO:0000256" key="2">
    <source>
        <dbReference type="ARBA" id="ARBA00010617"/>
    </source>
</evidence>
<organism evidence="6 7">
    <name type="scientific">Coniosporium apollinis</name>
    <dbReference type="NCBI Taxonomy" id="61459"/>
    <lineage>
        <taxon>Eukaryota</taxon>
        <taxon>Fungi</taxon>
        <taxon>Dikarya</taxon>
        <taxon>Ascomycota</taxon>
        <taxon>Pezizomycotina</taxon>
        <taxon>Dothideomycetes</taxon>
        <taxon>Dothideomycetes incertae sedis</taxon>
        <taxon>Coniosporium</taxon>
    </lineage>
</organism>
<keyword evidence="5" id="KW-0560">Oxidoreductase</keyword>
<dbReference type="PRINTS" id="PR00385">
    <property type="entry name" value="P450"/>
</dbReference>
<dbReference type="InterPro" id="IPR001128">
    <property type="entry name" value="Cyt_P450"/>
</dbReference>